<evidence type="ECO:0000313" key="2">
    <source>
        <dbReference type="Proteomes" id="UP000054047"/>
    </source>
</evidence>
<reference evidence="1 2" key="1">
    <citation type="submission" date="2013-12" db="EMBL/GenBank/DDBJ databases">
        <title>Draft genome of the parsitic nematode Ancylostoma duodenale.</title>
        <authorList>
            <person name="Mitreva M."/>
        </authorList>
    </citation>
    <scope>NUCLEOTIDE SEQUENCE [LARGE SCALE GENOMIC DNA]</scope>
    <source>
        <strain evidence="1 2">Zhejiang</strain>
    </source>
</reference>
<dbReference type="Pfam" id="PF01359">
    <property type="entry name" value="Transposase_1"/>
    <property type="match status" value="1"/>
</dbReference>
<gene>
    <name evidence="1" type="ORF">ANCDUO_14330</name>
</gene>
<proteinExistence type="predicted"/>
<name>A0A0C2D0E3_9BILA</name>
<keyword evidence="2" id="KW-1185">Reference proteome</keyword>
<organism evidence="1 2">
    <name type="scientific">Ancylostoma duodenale</name>
    <dbReference type="NCBI Taxonomy" id="51022"/>
    <lineage>
        <taxon>Eukaryota</taxon>
        <taxon>Metazoa</taxon>
        <taxon>Ecdysozoa</taxon>
        <taxon>Nematoda</taxon>
        <taxon>Chromadorea</taxon>
        <taxon>Rhabditida</taxon>
        <taxon>Rhabditina</taxon>
        <taxon>Rhabditomorpha</taxon>
        <taxon>Strongyloidea</taxon>
        <taxon>Ancylostomatidae</taxon>
        <taxon>Ancylostomatinae</taxon>
        <taxon>Ancylostoma</taxon>
    </lineage>
</organism>
<dbReference type="GO" id="GO:0003676">
    <property type="term" value="F:nucleic acid binding"/>
    <property type="evidence" value="ECO:0007669"/>
    <property type="project" value="InterPro"/>
</dbReference>
<dbReference type="EMBL" id="KN737227">
    <property type="protein sequence ID" value="KIH55512.1"/>
    <property type="molecule type" value="Genomic_DNA"/>
</dbReference>
<sequence>MSTFEPNKHHEHYELHHELLKQGQTITGDPYKEQLIRLSPALHQKRLKYGTRQDKVILLHDNVRPRISKAVN</sequence>
<dbReference type="Proteomes" id="UP000054047">
    <property type="component" value="Unassembled WGS sequence"/>
</dbReference>
<dbReference type="Gene3D" id="3.30.420.10">
    <property type="entry name" value="Ribonuclease H-like superfamily/Ribonuclease H"/>
    <property type="match status" value="1"/>
</dbReference>
<dbReference type="OrthoDB" id="8028980at2759"/>
<dbReference type="InterPro" id="IPR001888">
    <property type="entry name" value="Transposase_1"/>
</dbReference>
<dbReference type="InterPro" id="IPR036397">
    <property type="entry name" value="RNaseH_sf"/>
</dbReference>
<protein>
    <submittedName>
        <fullName evidence="1">Uncharacterized protein</fullName>
    </submittedName>
</protein>
<dbReference type="AlphaFoldDB" id="A0A0C2D0E3"/>
<evidence type="ECO:0000313" key="1">
    <source>
        <dbReference type="EMBL" id="KIH55512.1"/>
    </source>
</evidence>
<accession>A0A0C2D0E3</accession>